<keyword evidence="2" id="KW-1185">Reference proteome</keyword>
<evidence type="ECO:0000313" key="2">
    <source>
        <dbReference type="Proteomes" id="UP001055658"/>
    </source>
</evidence>
<name>A0ABY4V7Y5_9GAMM</name>
<dbReference type="RefSeq" id="WP_252082134.1">
    <property type="nucleotide sequence ID" value="NZ_CP092418.1"/>
</dbReference>
<reference evidence="1" key="1">
    <citation type="submission" date="2022-02" db="EMBL/GenBank/DDBJ databases">
        <title>Coral-associated bacteria.</title>
        <authorList>
            <person name="Tang K."/>
            <person name="Wang X."/>
        </authorList>
    </citation>
    <scope>NUCLEOTIDE SEQUENCE</scope>
    <source>
        <strain evidence="1">SCSIO 43006</strain>
    </source>
</reference>
<dbReference type="EMBL" id="CP092418">
    <property type="protein sequence ID" value="USD20045.1"/>
    <property type="molecule type" value="Genomic_DNA"/>
</dbReference>
<proteinExistence type="predicted"/>
<accession>A0ABY4V7Y5</accession>
<organism evidence="1 2">
    <name type="scientific">Microbulbifer variabilis</name>
    <dbReference type="NCBI Taxonomy" id="266805"/>
    <lineage>
        <taxon>Bacteria</taxon>
        <taxon>Pseudomonadati</taxon>
        <taxon>Pseudomonadota</taxon>
        <taxon>Gammaproteobacteria</taxon>
        <taxon>Cellvibrionales</taxon>
        <taxon>Microbulbiferaceae</taxon>
        <taxon>Microbulbifer</taxon>
    </lineage>
</organism>
<protein>
    <submittedName>
        <fullName evidence="1">Uncharacterized protein</fullName>
    </submittedName>
</protein>
<evidence type="ECO:0000313" key="1">
    <source>
        <dbReference type="EMBL" id="USD20045.1"/>
    </source>
</evidence>
<dbReference type="Proteomes" id="UP001055658">
    <property type="component" value="Chromosome"/>
</dbReference>
<gene>
    <name evidence="1" type="ORF">MJO52_13255</name>
</gene>
<sequence>MTDQEIYSEVAKLLYCEAPDVSSEIHALAMHVEKPSFISVWVGELRSVDGAFDLSVEALRKLTMLVNELKEYCLDRDMGGWNIVHFIASPPLKTFECEFDYSAQLDEDEMTFTEYSRRLNQASRVRP</sequence>